<feature type="transmembrane region" description="Helical" evidence="5">
    <location>
        <begin position="437"/>
        <end position="457"/>
    </location>
</feature>
<gene>
    <name evidence="7" type="ORF">A3H78_02125</name>
</gene>
<evidence type="ECO:0000313" key="8">
    <source>
        <dbReference type="Proteomes" id="UP000177418"/>
    </source>
</evidence>
<keyword evidence="3 5" id="KW-1133">Transmembrane helix</keyword>
<dbReference type="Gene3D" id="1.25.40.10">
    <property type="entry name" value="Tetratricopeptide repeat domain"/>
    <property type="match status" value="2"/>
</dbReference>
<feature type="transmembrane region" description="Helical" evidence="5">
    <location>
        <begin position="261"/>
        <end position="281"/>
    </location>
</feature>
<evidence type="ECO:0000256" key="5">
    <source>
        <dbReference type="SAM" id="Phobius"/>
    </source>
</evidence>
<dbReference type="PANTHER" id="PTHR37422">
    <property type="entry name" value="TEICHURONIC ACID BIOSYNTHESIS PROTEIN TUAE"/>
    <property type="match status" value="1"/>
</dbReference>
<dbReference type="PANTHER" id="PTHR37422:SF23">
    <property type="entry name" value="TEICHURONIC ACID BIOSYNTHESIS PROTEIN TUAE"/>
    <property type="match status" value="1"/>
</dbReference>
<dbReference type="Pfam" id="PF04932">
    <property type="entry name" value="Wzy_C"/>
    <property type="match status" value="1"/>
</dbReference>
<dbReference type="Proteomes" id="UP000177418">
    <property type="component" value="Unassembled WGS sequence"/>
</dbReference>
<dbReference type="SUPFAM" id="SSF48452">
    <property type="entry name" value="TPR-like"/>
    <property type="match status" value="1"/>
</dbReference>
<feature type="transmembrane region" description="Helical" evidence="5">
    <location>
        <begin position="374"/>
        <end position="398"/>
    </location>
</feature>
<feature type="transmembrane region" description="Helical" evidence="5">
    <location>
        <begin position="131"/>
        <end position="148"/>
    </location>
</feature>
<evidence type="ECO:0000256" key="2">
    <source>
        <dbReference type="ARBA" id="ARBA00022692"/>
    </source>
</evidence>
<comment type="subcellular location">
    <subcellularLocation>
        <location evidence="1">Membrane</location>
        <topology evidence="1">Multi-pass membrane protein</topology>
    </subcellularLocation>
</comment>
<sequence>MILDKLIALCYFLLFFLTPLLMYSKTSELFEFNKMLFIYWIALAVASLWIAKMISLKKLFFRRTPLDIVIIPFFLSLVISTILSIDRHTSFFGYYGRFNGGLLSTVAYLVLYYGFVSNIDLDRLNLLTNNLLLKISLIASLIVILWGLPGHFGYDMSCFVFTGELSNNCWTSQFRPHERMFSTLGQPNWLGAYLAINFFIGLYFFIQKFLKKQNWLWFYIYLLLNFVGILFTRSRSALMALIVGIVLCFMYLSLKKQVNKKLILTTLILFILPIILFKTGISQVDKYLSLPRQVTSSVLKSTSSQTAIPNDSSVTESFDIRKIVWYGAIQLGFKYPLFGSGVETFAYAYNFVRPAAHNLTSEWDFIYNKAHNEYLNFLATTGFIGLISYLLLIIGYLFFVFRAIKKQQNLLIIFLTIGWITILITNFFGFSTTTVNIYFYLIPAVAFVITLDSQKEIIYKTLSSIQKTFLIVPVIIFILGTTYIVNYFLADISYAEGDNYFKIQQYSAAESKLDQALSMRSEPVYMDKLSSTIANKSLFDLSSGQTNDKKALQGQINNNYKKAVMFSQQAINSSSRNVYYWRTFSKVLFIFYQISPQVQIYDQAIKTLDTAINLAPTDAKLFYTKALFYMSSEDSDLNKVKNSNDNYEKALINIEKAIELKKDYRDVYLLKGTTLNRLGRKSEAKVVFQWMLEQFNPKDEEVLHELQSL</sequence>
<dbReference type="InterPro" id="IPR007016">
    <property type="entry name" value="O-antigen_ligase-rel_domated"/>
</dbReference>
<protein>
    <recommendedName>
        <fullName evidence="6">O-antigen ligase-related domain-containing protein</fullName>
    </recommendedName>
</protein>
<keyword evidence="2 5" id="KW-0812">Transmembrane</keyword>
<feature type="transmembrane region" description="Helical" evidence="5">
    <location>
        <begin position="38"/>
        <end position="54"/>
    </location>
</feature>
<feature type="transmembrane region" description="Helical" evidence="5">
    <location>
        <begin position="66"/>
        <end position="85"/>
    </location>
</feature>
<feature type="transmembrane region" description="Helical" evidence="5">
    <location>
        <begin position="215"/>
        <end position="231"/>
    </location>
</feature>
<dbReference type="InterPro" id="IPR051533">
    <property type="entry name" value="WaaL-like"/>
</dbReference>
<evidence type="ECO:0000256" key="4">
    <source>
        <dbReference type="ARBA" id="ARBA00023136"/>
    </source>
</evidence>
<dbReference type="EMBL" id="MGAV01000024">
    <property type="protein sequence ID" value="OGK53156.1"/>
    <property type="molecule type" value="Genomic_DNA"/>
</dbReference>
<organism evidence="7 8">
    <name type="scientific">Candidatus Roizmanbacteria bacterium RIFCSPLOWO2_02_FULL_36_11</name>
    <dbReference type="NCBI Taxonomy" id="1802071"/>
    <lineage>
        <taxon>Bacteria</taxon>
        <taxon>Candidatus Roizmaniibacteriota</taxon>
    </lineage>
</organism>
<comment type="caution">
    <text evidence="7">The sequence shown here is derived from an EMBL/GenBank/DDBJ whole genome shotgun (WGS) entry which is preliminary data.</text>
</comment>
<feature type="transmembrane region" description="Helical" evidence="5">
    <location>
        <begin position="237"/>
        <end position="254"/>
    </location>
</feature>
<proteinExistence type="predicted"/>
<dbReference type="InterPro" id="IPR011990">
    <property type="entry name" value="TPR-like_helical_dom_sf"/>
</dbReference>
<feature type="transmembrane region" description="Helical" evidence="5">
    <location>
        <begin position="410"/>
        <end position="431"/>
    </location>
</feature>
<evidence type="ECO:0000256" key="1">
    <source>
        <dbReference type="ARBA" id="ARBA00004141"/>
    </source>
</evidence>
<feature type="transmembrane region" description="Helical" evidence="5">
    <location>
        <begin position="97"/>
        <end position="119"/>
    </location>
</feature>
<evidence type="ECO:0000313" key="7">
    <source>
        <dbReference type="EMBL" id="OGK53156.1"/>
    </source>
</evidence>
<evidence type="ECO:0000259" key="6">
    <source>
        <dbReference type="Pfam" id="PF04932"/>
    </source>
</evidence>
<feature type="transmembrane region" description="Helical" evidence="5">
    <location>
        <begin position="469"/>
        <end position="489"/>
    </location>
</feature>
<dbReference type="GO" id="GO:0016020">
    <property type="term" value="C:membrane"/>
    <property type="evidence" value="ECO:0007669"/>
    <property type="project" value="UniProtKB-SubCell"/>
</dbReference>
<name>A0A1F7JC11_9BACT</name>
<dbReference type="AlphaFoldDB" id="A0A1F7JC11"/>
<keyword evidence="4 5" id="KW-0472">Membrane</keyword>
<reference evidence="7 8" key="1">
    <citation type="journal article" date="2016" name="Nat. Commun.">
        <title>Thousands of microbial genomes shed light on interconnected biogeochemical processes in an aquifer system.</title>
        <authorList>
            <person name="Anantharaman K."/>
            <person name="Brown C.T."/>
            <person name="Hug L.A."/>
            <person name="Sharon I."/>
            <person name="Castelle C.J."/>
            <person name="Probst A.J."/>
            <person name="Thomas B.C."/>
            <person name="Singh A."/>
            <person name="Wilkins M.J."/>
            <person name="Karaoz U."/>
            <person name="Brodie E.L."/>
            <person name="Williams K.H."/>
            <person name="Hubbard S.S."/>
            <person name="Banfield J.F."/>
        </authorList>
    </citation>
    <scope>NUCLEOTIDE SEQUENCE [LARGE SCALE GENOMIC DNA]</scope>
</reference>
<evidence type="ECO:0000256" key="3">
    <source>
        <dbReference type="ARBA" id="ARBA00022989"/>
    </source>
</evidence>
<accession>A0A1F7JC11</accession>
<feature type="domain" description="O-antigen ligase-related" evidence="6">
    <location>
        <begin position="221"/>
        <end position="390"/>
    </location>
</feature>
<feature type="transmembrane region" description="Helical" evidence="5">
    <location>
        <begin position="189"/>
        <end position="206"/>
    </location>
</feature>